<evidence type="ECO:0000313" key="3">
    <source>
        <dbReference type="Proteomes" id="UP000250235"/>
    </source>
</evidence>
<feature type="compositionally biased region" description="Basic and acidic residues" evidence="1">
    <location>
        <begin position="39"/>
        <end position="49"/>
    </location>
</feature>
<feature type="compositionally biased region" description="Polar residues" evidence="1">
    <location>
        <begin position="27"/>
        <end position="38"/>
    </location>
</feature>
<reference evidence="2 3" key="1">
    <citation type="journal article" date="2015" name="Proc. Natl. Acad. Sci. U.S.A.">
        <title>The resurrection genome of Boea hygrometrica: A blueprint for survival of dehydration.</title>
        <authorList>
            <person name="Xiao L."/>
            <person name="Yang G."/>
            <person name="Zhang L."/>
            <person name="Yang X."/>
            <person name="Zhao S."/>
            <person name="Ji Z."/>
            <person name="Zhou Q."/>
            <person name="Hu M."/>
            <person name="Wang Y."/>
            <person name="Chen M."/>
            <person name="Xu Y."/>
            <person name="Jin H."/>
            <person name="Xiao X."/>
            <person name="Hu G."/>
            <person name="Bao F."/>
            <person name="Hu Y."/>
            <person name="Wan P."/>
            <person name="Li L."/>
            <person name="Deng X."/>
            <person name="Kuang T."/>
            <person name="Xiang C."/>
            <person name="Zhu J.K."/>
            <person name="Oliver M.J."/>
            <person name="He Y."/>
        </authorList>
    </citation>
    <scope>NUCLEOTIDE SEQUENCE [LARGE SCALE GENOMIC DNA]</scope>
    <source>
        <strain evidence="3">cv. XS01</strain>
    </source>
</reference>
<evidence type="ECO:0000256" key="1">
    <source>
        <dbReference type="SAM" id="MobiDB-lite"/>
    </source>
</evidence>
<organism evidence="2 3">
    <name type="scientific">Dorcoceras hygrometricum</name>
    <dbReference type="NCBI Taxonomy" id="472368"/>
    <lineage>
        <taxon>Eukaryota</taxon>
        <taxon>Viridiplantae</taxon>
        <taxon>Streptophyta</taxon>
        <taxon>Embryophyta</taxon>
        <taxon>Tracheophyta</taxon>
        <taxon>Spermatophyta</taxon>
        <taxon>Magnoliopsida</taxon>
        <taxon>eudicotyledons</taxon>
        <taxon>Gunneridae</taxon>
        <taxon>Pentapetalae</taxon>
        <taxon>asterids</taxon>
        <taxon>lamiids</taxon>
        <taxon>Lamiales</taxon>
        <taxon>Gesneriaceae</taxon>
        <taxon>Didymocarpoideae</taxon>
        <taxon>Trichosporeae</taxon>
        <taxon>Loxocarpinae</taxon>
        <taxon>Dorcoceras</taxon>
    </lineage>
</organism>
<proteinExistence type="predicted"/>
<feature type="region of interest" description="Disordered" evidence="1">
    <location>
        <begin position="26"/>
        <end position="74"/>
    </location>
</feature>
<evidence type="ECO:0000313" key="2">
    <source>
        <dbReference type="EMBL" id="KZV35694.1"/>
    </source>
</evidence>
<dbReference type="AlphaFoldDB" id="A0A2Z7BMY9"/>
<name>A0A2Z7BMY9_9LAMI</name>
<protein>
    <submittedName>
        <fullName evidence="2">Uncharacterized protein</fullName>
    </submittedName>
</protein>
<accession>A0A2Z7BMY9</accession>
<keyword evidence="3" id="KW-1185">Reference proteome</keyword>
<dbReference type="EMBL" id="KV004300">
    <property type="protein sequence ID" value="KZV35694.1"/>
    <property type="molecule type" value="Genomic_DNA"/>
</dbReference>
<dbReference type="Proteomes" id="UP000250235">
    <property type="component" value="Unassembled WGS sequence"/>
</dbReference>
<sequence>MEGNSESEDTNPVLASMAQLLERLVDQANQGNGQSSERMISREDPQERFRRQRPQEFAGSIDPLIAEAGSSPWK</sequence>
<gene>
    <name evidence="2" type="ORF">F511_33625</name>
</gene>